<dbReference type="Pfam" id="PF01590">
    <property type="entry name" value="GAF"/>
    <property type="match status" value="1"/>
</dbReference>
<gene>
    <name evidence="2" type="ORF">DRP44_02215</name>
</gene>
<name>A0A660S9P7_UNCT6</name>
<dbReference type="Proteomes" id="UP000282321">
    <property type="component" value="Unassembled WGS sequence"/>
</dbReference>
<evidence type="ECO:0000313" key="2">
    <source>
        <dbReference type="EMBL" id="RKX67534.1"/>
    </source>
</evidence>
<evidence type="ECO:0000259" key="1">
    <source>
        <dbReference type="Pfam" id="PF01590"/>
    </source>
</evidence>
<proteinExistence type="predicted"/>
<dbReference type="SUPFAM" id="SSF55781">
    <property type="entry name" value="GAF domain-like"/>
    <property type="match status" value="1"/>
</dbReference>
<protein>
    <recommendedName>
        <fullName evidence="1">GAF domain-containing protein</fullName>
    </recommendedName>
</protein>
<evidence type="ECO:0000313" key="3">
    <source>
        <dbReference type="Proteomes" id="UP000282321"/>
    </source>
</evidence>
<accession>A0A660S9P7</accession>
<feature type="domain" description="GAF" evidence="1">
    <location>
        <begin position="142"/>
        <end position="254"/>
    </location>
</feature>
<sequence length="284" mass="33120">MTKYKKFPGFNPRKEDLCNVLSIPLFVTDIEGKLLYANRSFFSLFKISSLDGIYNETLFGKNNSIAIFNVYEKLYESNYKSLKIDYKDKIIEITFHRDLKYIIGTIRDITSEEKTANLIKNYNVYLNLIKSAISTYFDENDPKTAFARIMNDIMYYVDLSYAQTFLFQNEKLVLFHTLGDCPKELKPKKEFLIGEDTPGTAFQLKKIVFVKDPVADTRFNKISGREPISFIDIPILYKDKEIGVIELIARRQLTPVRNVIWDFFPQLIMIIGNLIEKMLDTKNP</sequence>
<reference evidence="2 3" key="1">
    <citation type="submission" date="2018-06" db="EMBL/GenBank/DDBJ databases">
        <title>Extensive metabolic versatility and redundancy in microbially diverse, dynamic hydrothermal sediments.</title>
        <authorList>
            <person name="Dombrowski N."/>
            <person name="Teske A."/>
            <person name="Baker B.J."/>
        </authorList>
    </citation>
    <scope>NUCLEOTIDE SEQUENCE [LARGE SCALE GENOMIC DNA]</scope>
    <source>
        <strain evidence="2">B35_G9</strain>
    </source>
</reference>
<dbReference type="InterPro" id="IPR003018">
    <property type="entry name" value="GAF"/>
</dbReference>
<dbReference type="AlphaFoldDB" id="A0A660S9P7"/>
<comment type="caution">
    <text evidence="2">The sequence shown here is derived from an EMBL/GenBank/DDBJ whole genome shotgun (WGS) entry which is preliminary data.</text>
</comment>
<dbReference type="InterPro" id="IPR029016">
    <property type="entry name" value="GAF-like_dom_sf"/>
</dbReference>
<dbReference type="EMBL" id="QNBC01000018">
    <property type="protein sequence ID" value="RKX67534.1"/>
    <property type="molecule type" value="Genomic_DNA"/>
</dbReference>
<dbReference type="Gene3D" id="3.30.450.40">
    <property type="match status" value="1"/>
</dbReference>
<organism evidence="2 3">
    <name type="scientific">candidate division TA06 bacterium</name>
    <dbReference type="NCBI Taxonomy" id="2250710"/>
    <lineage>
        <taxon>Bacteria</taxon>
        <taxon>Bacteria division TA06</taxon>
    </lineage>
</organism>